<evidence type="ECO:0000256" key="1">
    <source>
        <dbReference type="SAM" id="MobiDB-lite"/>
    </source>
</evidence>
<protein>
    <submittedName>
        <fullName evidence="2">Uncharacterized protein</fullName>
    </submittedName>
</protein>
<name>A0AAD7NL28_9AGAR</name>
<reference evidence="2" key="1">
    <citation type="submission" date="2023-03" db="EMBL/GenBank/DDBJ databases">
        <title>Massive genome expansion in bonnet fungi (Mycena s.s.) driven by repeated elements and novel gene families across ecological guilds.</title>
        <authorList>
            <consortium name="Lawrence Berkeley National Laboratory"/>
            <person name="Harder C.B."/>
            <person name="Miyauchi S."/>
            <person name="Viragh M."/>
            <person name="Kuo A."/>
            <person name="Thoen E."/>
            <person name="Andreopoulos B."/>
            <person name="Lu D."/>
            <person name="Skrede I."/>
            <person name="Drula E."/>
            <person name="Henrissat B."/>
            <person name="Morin E."/>
            <person name="Kohler A."/>
            <person name="Barry K."/>
            <person name="LaButti K."/>
            <person name="Morin E."/>
            <person name="Salamov A."/>
            <person name="Lipzen A."/>
            <person name="Mereny Z."/>
            <person name="Hegedus B."/>
            <person name="Baldrian P."/>
            <person name="Stursova M."/>
            <person name="Weitz H."/>
            <person name="Taylor A."/>
            <person name="Grigoriev I.V."/>
            <person name="Nagy L.G."/>
            <person name="Martin F."/>
            <person name="Kauserud H."/>
        </authorList>
    </citation>
    <scope>NUCLEOTIDE SEQUENCE</scope>
    <source>
        <strain evidence="2">CBHHK182m</strain>
    </source>
</reference>
<evidence type="ECO:0000313" key="2">
    <source>
        <dbReference type="EMBL" id="KAJ7765250.1"/>
    </source>
</evidence>
<keyword evidence="3" id="KW-1185">Reference proteome</keyword>
<feature type="compositionally biased region" description="Basic residues" evidence="1">
    <location>
        <begin position="87"/>
        <end position="96"/>
    </location>
</feature>
<feature type="compositionally biased region" description="Basic and acidic residues" evidence="1">
    <location>
        <begin position="143"/>
        <end position="157"/>
    </location>
</feature>
<proteinExistence type="predicted"/>
<comment type="caution">
    <text evidence="2">The sequence shown here is derived from an EMBL/GenBank/DDBJ whole genome shotgun (WGS) entry which is preliminary data.</text>
</comment>
<sequence>MFCRYMKTFLQSLFSTSCNSFKSAWPRTAYCDAPTRAHGIARPDRDSLDRVCPLSYGIDMGRRVKDVHGAWGDGILGRLSLDRTTRRRRALTRRTRRNDEDGTRTDGARRTHDCGDGRDQGGTHRKDLGRNGRDSEGPATKVGGRDRPRVKSQESRQGRSATLELKDKRDSESSLGATTVPVASRA</sequence>
<dbReference type="AlphaFoldDB" id="A0AAD7NL28"/>
<dbReference type="Proteomes" id="UP001215598">
    <property type="component" value="Unassembled WGS sequence"/>
</dbReference>
<organism evidence="2 3">
    <name type="scientific">Mycena metata</name>
    <dbReference type="NCBI Taxonomy" id="1033252"/>
    <lineage>
        <taxon>Eukaryota</taxon>
        <taxon>Fungi</taxon>
        <taxon>Dikarya</taxon>
        <taxon>Basidiomycota</taxon>
        <taxon>Agaricomycotina</taxon>
        <taxon>Agaricomycetes</taxon>
        <taxon>Agaricomycetidae</taxon>
        <taxon>Agaricales</taxon>
        <taxon>Marasmiineae</taxon>
        <taxon>Mycenaceae</taxon>
        <taxon>Mycena</taxon>
    </lineage>
</organism>
<accession>A0AAD7NL28</accession>
<dbReference type="PROSITE" id="PS51257">
    <property type="entry name" value="PROKAR_LIPOPROTEIN"/>
    <property type="match status" value="1"/>
</dbReference>
<feature type="compositionally biased region" description="Basic and acidic residues" evidence="1">
    <location>
        <begin position="97"/>
        <end position="136"/>
    </location>
</feature>
<gene>
    <name evidence="2" type="ORF">B0H16DRAFT_415097</name>
</gene>
<dbReference type="EMBL" id="JARKIB010000026">
    <property type="protein sequence ID" value="KAJ7765250.1"/>
    <property type="molecule type" value="Genomic_DNA"/>
</dbReference>
<evidence type="ECO:0000313" key="3">
    <source>
        <dbReference type="Proteomes" id="UP001215598"/>
    </source>
</evidence>
<feature type="region of interest" description="Disordered" evidence="1">
    <location>
        <begin position="87"/>
        <end position="186"/>
    </location>
</feature>